<dbReference type="InterPro" id="IPR005467">
    <property type="entry name" value="His_kinase_dom"/>
</dbReference>
<dbReference type="SUPFAM" id="SSF55785">
    <property type="entry name" value="PYP-like sensor domain (PAS domain)"/>
    <property type="match status" value="1"/>
</dbReference>
<evidence type="ECO:0000256" key="2">
    <source>
        <dbReference type="ARBA" id="ARBA00012438"/>
    </source>
</evidence>
<evidence type="ECO:0000256" key="1">
    <source>
        <dbReference type="ARBA" id="ARBA00000085"/>
    </source>
</evidence>
<dbReference type="CDD" id="cd00075">
    <property type="entry name" value="HATPase"/>
    <property type="match status" value="1"/>
</dbReference>
<feature type="domain" description="PAS" evidence="8">
    <location>
        <begin position="406"/>
        <end position="477"/>
    </location>
</feature>
<dbReference type="OrthoDB" id="9789782at2"/>
<dbReference type="RefSeq" id="WP_110299185.1">
    <property type="nucleotide sequence ID" value="NZ_QJJM01000008.1"/>
</dbReference>
<dbReference type="PROSITE" id="PS50109">
    <property type="entry name" value="HIS_KIN"/>
    <property type="match status" value="1"/>
</dbReference>
<dbReference type="EMBL" id="QJJM01000008">
    <property type="protein sequence ID" value="PXW74511.1"/>
    <property type="molecule type" value="Genomic_DNA"/>
</dbReference>
<proteinExistence type="predicted"/>
<evidence type="ECO:0000256" key="4">
    <source>
        <dbReference type="ARBA" id="ARBA00022777"/>
    </source>
</evidence>
<dbReference type="GO" id="GO:0007234">
    <property type="term" value="P:osmosensory signaling via phosphorelay pathway"/>
    <property type="evidence" value="ECO:0007669"/>
    <property type="project" value="TreeGrafter"/>
</dbReference>
<dbReference type="Gene3D" id="3.30.450.20">
    <property type="entry name" value="PAS domain"/>
    <property type="match status" value="1"/>
</dbReference>
<dbReference type="AlphaFoldDB" id="A0A2V3V0N1"/>
<protein>
    <recommendedName>
        <fullName evidence="2">histidine kinase</fullName>
        <ecNumber evidence="2">2.7.13.3</ecNumber>
    </recommendedName>
</protein>
<evidence type="ECO:0000259" key="8">
    <source>
        <dbReference type="PROSITE" id="PS50112"/>
    </source>
</evidence>
<dbReference type="GO" id="GO:0000156">
    <property type="term" value="F:phosphorelay response regulator activity"/>
    <property type="evidence" value="ECO:0007669"/>
    <property type="project" value="TreeGrafter"/>
</dbReference>
<dbReference type="GO" id="GO:0030295">
    <property type="term" value="F:protein kinase activator activity"/>
    <property type="evidence" value="ECO:0007669"/>
    <property type="project" value="TreeGrafter"/>
</dbReference>
<dbReference type="InterPro" id="IPR035965">
    <property type="entry name" value="PAS-like_dom_sf"/>
</dbReference>
<evidence type="ECO:0000313" key="9">
    <source>
        <dbReference type="EMBL" id="PXW74511.1"/>
    </source>
</evidence>
<dbReference type="GO" id="GO:0016020">
    <property type="term" value="C:membrane"/>
    <property type="evidence" value="ECO:0007669"/>
    <property type="project" value="UniProtKB-SubCell"/>
</dbReference>
<dbReference type="GO" id="GO:0004673">
    <property type="term" value="F:protein histidine kinase activity"/>
    <property type="evidence" value="ECO:0007669"/>
    <property type="project" value="UniProtKB-EC"/>
</dbReference>
<keyword evidence="5 6" id="KW-0472">Membrane</keyword>
<dbReference type="PRINTS" id="PR00344">
    <property type="entry name" value="BCTRLSENSOR"/>
</dbReference>
<keyword evidence="6" id="KW-0812">Transmembrane</keyword>
<accession>A0A2V3V0N1</accession>
<keyword evidence="3" id="KW-0808">Transferase</keyword>
<dbReference type="InterPro" id="IPR036890">
    <property type="entry name" value="HATPase_C_sf"/>
</dbReference>
<gene>
    <name evidence="9" type="ORF">C7451_108173</name>
</gene>
<dbReference type="InterPro" id="IPR004358">
    <property type="entry name" value="Sig_transdc_His_kin-like_C"/>
</dbReference>
<dbReference type="InterPro" id="IPR007890">
    <property type="entry name" value="CHASE2"/>
</dbReference>
<dbReference type="InterPro" id="IPR000014">
    <property type="entry name" value="PAS"/>
</dbReference>
<dbReference type="InterPro" id="IPR017181">
    <property type="entry name" value="Sig_transdc_His_kin_CHASE2"/>
</dbReference>
<dbReference type="PROSITE" id="PS50112">
    <property type="entry name" value="PAS"/>
    <property type="match status" value="1"/>
</dbReference>
<keyword evidence="10" id="KW-1185">Reference proteome</keyword>
<evidence type="ECO:0000259" key="7">
    <source>
        <dbReference type="PROSITE" id="PS50109"/>
    </source>
</evidence>
<organism evidence="9 10">
    <name type="scientific">Blastomonas natatoria</name>
    <dbReference type="NCBI Taxonomy" id="34015"/>
    <lineage>
        <taxon>Bacteria</taxon>
        <taxon>Pseudomonadati</taxon>
        <taxon>Pseudomonadota</taxon>
        <taxon>Alphaproteobacteria</taxon>
        <taxon>Sphingomonadales</taxon>
        <taxon>Sphingomonadaceae</taxon>
        <taxon>Blastomonas</taxon>
    </lineage>
</organism>
<feature type="transmembrane region" description="Helical" evidence="6">
    <location>
        <begin position="285"/>
        <end position="305"/>
    </location>
</feature>
<name>A0A2V3V0N1_9SPHN</name>
<dbReference type="EC" id="2.7.13.3" evidence="2"/>
<dbReference type="SMART" id="SM01080">
    <property type="entry name" value="CHASE2"/>
    <property type="match status" value="1"/>
</dbReference>
<dbReference type="SMART" id="SM00387">
    <property type="entry name" value="HATPase_c"/>
    <property type="match status" value="1"/>
</dbReference>
<dbReference type="Gene3D" id="3.30.565.10">
    <property type="entry name" value="Histidine kinase-like ATPase, C-terminal domain"/>
    <property type="match status" value="1"/>
</dbReference>
<evidence type="ECO:0000256" key="6">
    <source>
        <dbReference type="SAM" id="Phobius"/>
    </source>
</evidence>
<comment type="caution">
    <text evidence="9">The sequence shown here is derived from an EMBL/GenBank/DDBJ whole genome shotgun (WGS) entry which is preliminary data.</text>
</comment>
<keyword evidence="4" id="KW-0418">Kinase</keyword>
<sequence>MSERSGAASLQRRFRAEWAWATALASAIILAATWGGWTRPADNLLYDAAMRIVPAEADPSLLIVAIDEPSLERIGRWPWPRTIHARLIEQLATARPRSITLDLLLTESSDDDASLAAAMRLGAPVALPAQILVPGRNGQAFERLDPAPLLARASSRIGHANTRIDSDGTVRSAALCFHPDRKAQPLAHLMAIGAEGQADCGTPMRLRFAAQESFATISFASVLRGEVPAALIEGRRVLIGMTAQGLGDRYPVPVAEGGTMPGVEINANVLNAQLQDGWVREPSPLASILFGLAPTWLLMGAFWWIRPRAASLIAVGLMLAVLGLSIAALAVQWWVAPGPALLGLALAYPLWGWRRLQATSDFMADELAHLEQEAAPLLARQDALDSDHVTRQARQLAGAIDQLRDLKRQVGDALAGLPDPALVSDLSGRIVLTNAAAERTFGRALTGLDAAEALLDIAEPQARSPLTAYLGNIGQGHIEFEARDDRVFVLRRAAIISADSSPRGQIDYLTDISPIARARRERERVLQLLSHDMRAPQAAILALLAQPQPDIDRARIARHARQTLTLADNFVDLARMQERPFNPEPVIASDLASEAADSLWPIAQQRGVQITICDDSDCAFVAAERESLFRAFVNLIDNAVKYSPDAGEVSVRIDGKGETVHLVITDQGKGIDPAILPHVFERFTSDGAGQAVKGVGLGLNYVAAVIDRHGGRIAVANSAEGGAQFTIVLPVAGPV</sequence>
<dbReference type="PANTHER" id="PTHR42878">
    <property type="entry name" value="TWO-COMPONENT HISTIDINE KINASE"/>
    <property type="match status" value="1"/>
</dbReference>
<dbReference type="Proteomes" id="UP000248014">
    <property type="component" value="Unassembled WGS sequence"/>
</dbReference>
<evidence type="ECO:0000256" key="5">
    <source>
        <dbReference type="ARBA" id="ARBA00023136"/>
    </source>
</evidence>
<dbReference type="Pfam" id="PF02518">
    <property type="entry name" value="HATPase_c"/>
    <property type="match status" value="1"/>
</dbReference>
<feature type="transmembrane region" description="Helical" evidence="6">
    <location>
        <begin position="312"/>
        <end position="335"/>
    </location>
</feature>
<dbReference type="PANTHER" id="PTHR42878:SF13">
    <property type="entry name" value="HISTIDINE KINASE"/>
    <property type="match status" value="1"/>
</dbReference>
<dbReference type="PIRSF" id="PIRSF037347">
    <property type="entry name" value="STHK_CHASE2_PAS_prd"/>
    <property type="match status" value="1"/>
</dbReference>
<dbReference type="InterPro" id="IPR050351">
    <property type="entry name" value="BphY/WalK/GraS-like"/>
</dbReference>
<evidence type="ECO:0000313" key="10">
    <source>
        <dbReference type="Proteomes" id="UP000248014"/>
    </source>
</evidence>
<comment type="catalytic activity">
    <reaction evidence="1">
        <text>ATP + protein L-histidine = ADP + protein N-phospho-L-histidine.</text>
        <dbReference type="EC" id="2.7.13.3"/>
    </reaction>
</comment>
<dbReference type="Pfam" id="PF05226">
    <property type="entry name" value="CHASE2"/>
    <property type="match status" value="1"/>
</dbReference>
<feature type="transmembrane region" description="Helical" evidence="6">
    <location>
        <begin position="18"/>
        <end position="37"/>
    </location>
</feature>
<feature type="domain" description="Histidine kinase" evidence="7">
    <location>
        <begin position="528"/>
        <end position="733"/>
    </location>
</feature>
<reference evidence="9 10" key="1">
    <citation type="submission" date="2018-05" db="EMBL/GenBank/DDBJ databases">
        <title>Genomic Encyclopedia of Type Strains, Phase IV (KMG-IV): sequencing the most valuable type-strain genomes for metagenomic binning, comparative biology and taxonomic classification.</title>
        <authorList>
            <person name="Goeker M."/>
        </authorList>
    </citation>
    <scope>NUCLEOTIDE SEQUENCE [LARGE SCALE GENOMIC DNA]</scope>
    <source>
        <strain evidence="9 10">DSM 3183</strain>
    </source>
</reference>
<keyword evidence="6" id="KW-1133">Transmembrane helix</keyword>
<evidence type="ECO:0000256" key="3">
    <source>
        <dbReference type="ARBA" id="ARBA00022679"/>
    </source>
</evidence>
<dbReference type="SUPFAM" id="SSF55874">
    <property type="entry name" value="ATPase domain of HSP90 chaperone/DNA topoisomerase II/histidine kinase"/>
    <property type="match status" value="1"/>
</dbReference>
<dbReference type="InterPro" id="IPR003594">
    <property type="entry name" value="HATPase_dom"/>
</dbReference>